<organism evidence="1 2">
    <name type="scientific">Mobilicoccus caccae</name>
    <dbReference type="NCBI Taxonomy" id="1859295"/>
    <lineage>
        <taxon>Bacteria</taxon>
        <taxon>Bacillati</taxon>
        <taxon>Actinomycetota</taxon>
        <taxon>Actinomycetes</taxon>
        <taxon>Micrococcales</taxon>
        <taxon>Dermatophilaceae</taxon>
        <taxon>Mobilicoccus</taxon>
    </lineage>
</organism>
<evidence type="ECO:0008006" key="3">
    <source>
        <dbReference type="Google" id="ProtNLM"/>
    </source>
</evidence>
<evidence type="ECO:0000313" key="1">
    <source>
        <dbReference type="EMBL" id="GMA41070.1"/>
    </source>
</evidence>
<sequence length="374" mass="41168">MQALSSDPSVRVELVAVDSEQDKRSLSTADFVRGQGFEPRDVTWLDSMAGDPESGLSLALFYDPWDGLRPAAASPLALANRGVRIAYVPYGNNVGDGPKIRKMAYDLPTHRLAWRAFARSERQRDMYGRYCATGNRHVQALGLPKFDRVVALRRRTPPRRGPLTVLWNPHFTLGSGGWSTFDRFLGPLVEWAADNPGVRLIIRPHFRLFHDLPHLGQDGATLLNIMTKAPRAFPNITLDESADYLDSFAEADALISDTSSLISEFTLTEKPILYLHREDGPGINEDAQYFFETAVASDWAGVEGFLARLSREIGDVRAGEDPGHKRRELLVNRHFPLEDGGAGARIAAHIAGALATERKAATPTGAGQQTIGQT</sequence>
<dbReference type="Gene3D" id="3.40.50.12580">
    <property type="match status" value="1"/>
</dbReference>
<dbReference type="Proteomes" id="UP001157126">
    <property type="component" value="Unassembled WGS sequence"/>
</dbReference>
<dbReference type="InterPro" id="IPR043148">
    <property type="entry name" value="TagF_C"/>
</dbReference>
<reference evidence="2" key="1">
    <citation type="journal article" date="2019" name="Int. J. Syst. Evol. Microbiol.">
        <title>The Global Catalogue of Microorganisms (GCM) 10K type strain sequencing project: providing services to taxonomists for standard genome sequencing and annotation.</title>
        <authorList>
            <consortium name="The Broad Institute Genomics Platform"/>
            <consortium name="The Broad Institute Genome Sequencing Center for Infectious Disease"/>
            <person name="Wu L."/>
            <person name="Ma J."/>
        </authorList>
    </citation>
    <scope>NUCLEOTIDE SEQUENCE [LARGE SCALE GENOMIC DNA]</scope>
    <source>
        <strain evidence="2">NBRC 113072</strain>
    </source>
</reference>
<dbReference type="SUPFAM" id="SSF53756">
    <property type="entry name" value="UDP-Glycosyltransferase/glycogen phosphorylase"/>
    <property type="match status" value="1"/>
</dbReference>
<accession>A0ABQ6IUL1</accession>
<keyword evidence="2" id="KW-1185">Reference proteome</keyword>
<protein>
    <recommendedName>
        <fullName evidence="3">CDP-glycerol glycerophosphotransferase (TagB/SpsB family)</fullName>
    </recommendedName>
</protein>
<evidence type="ECO:0000313" key="2">
    <source>
        <dbReference type="Proteomes" id="UP001157126"/>
    </source>
</evidence>
<name>A0ABQ6IUL1_9MICO</name>
<dbReference type="RefSeq" id="WP_284304668.1">
    <property type="nucleotide sequence ID" value="NZ_BSUO01000001.1"/>
</dbReference>
<dbReference type="EMBL" id="BSUO01000001">
    <property type="protein sequence ID" value="GMA41070.1"/>
    <property type="molecule type" value="Genomic_DNA"/>
</dbReference>
<comment type="caution">
    <text evidence="1">The sequence shown here is derived from an EMBL/GenBank/DDBJ whole genome shotgun (WGS) entry which is preliminary data.</text>
</comment>
<gene>
    <name evidence="1" type="ORF">GCM10025883_31150</name>
</gene>
<proteinExistence type="predicted"/>